<feature type="compositionally biased region" description="Low complexity" evidence="1">
    <location>
        <begin position="262"/>
        <end position="277"/>
    </location>
</feature>
<feature type="region of interest" description="Disordered" evidence="1">
    <location>
        <begin position="608"/>
        <end position="690"/>
    </location>
</feature>
<dbReference type="AlphaFoldDB" id="A0A9Q8P331"/>
<evidence type="ECO:0000256" key="1">
    <source>
        <dbReference type="SAM" id="MobiDB-lite"/>
    </source>
</evidence>
<feature type="region of interest" description="Disordered" evidence="1">
    <location>
        <begin position="27"/>
        <end position="305"/>
    </location>
</feature>
<dbReference type="GeneID" id="71981914"/>
<reference evidence="2" key="2">
    <citation type="journal article" date="2022" name="Microb. Genom.">
        <title>A chromosome-scale genome assembly of the tomato pathogen Cladosporium fulvum reveals a compartmentalized genome architecture and the presence of a dispensable chromosome.</title>
        <authorList>
            <person name="Zaccaron A.Z."/>
            <person name="Chen L.H."/>
            <person name="Samaras A."/>
            <person name="Stergiopoulos I."/>
        </authorList>
    </citation>
    <scope>NUCLEOTIDE SEQUENCE</scope>
    <source>
        <strain evidence="2">Race5_Kim</strain>
    </source>
</reference>
<feature type="compositionally biased region" description="Low complexity" evidence="1">
    <location>
        <begin position="453"/>
        <end position="469"/>
    </location>
</feature>
<dbReference type="RefSeq" id="XP_047755663.1">
    <property type="nucleotide sequence ID" value="XM_047901184.1"/>
</dbReference>
<dbReference type="OrthoDB" id="3648726at2759"/>
<feature type="compositionally biased region" description="Pro residues" evidence="1">
    <location>
        <begin position="278"/>
        <end position="304"/>
    </location>
</feature>
<reference evidence="2" key="1">
    <citation type="submission" date="2021-12" db="EMBL/GenBank/DDBJ databases">
        <authorList>
            <person name="Zaccaron A."/>
            <person name="Stergiopoulos I."/>
        </authorList>
    </citation>
    <scope>NUCLEOTIDE SEQUENCE</scope>
    <source>
        <strain evidence="2">Race5_Kim</strain>
    </source>
</reference>
<feature type="compositionally biased region" description="Polar residues" evidence="1">
    <location>
        <begin position="752"/>
        <end position="766"/>
    </location>
</feature>
<dbReference type="EMBL" id="CP090163">
    <property type="protein sequence ID" value="UJO11297.1"/>
    <property type="molecule type" value="Genomic_DNA"/>
</dbReference>
<feature type="region of interest" description="Disordered" evidence="1">
    <location>
        <begin position="568"/>
        <end position="594"/>
    </location>
</feature>
<feature type="compositionally biased region" description="Basic and acidic residues" evidence="1">
    <location>
        <begin position="573"/>
        <end position="589"/>
    </location>
</feature>
<sequence length="789" mass="85358">MSSRPPQVDVFHFTNRISTAKIRKYKLATERGMAPGNGGAMPMANGRPNKTKSEHSNETSESPMQTPTPAADSSPDDQPPPAKKPRLKLNVRAKDENQNEASGDTIAVSRPQRHVKSRASSNAVERPEPEQVSGRQSQSSPAPSSGLSSLSSAPPSAPPSERAESPFIDPEPVEEEQYGDFMSYYVAGGPVAKPKGTKASSAPKRKEKVEPAKKAPATHVQVARSVESPRDQALPPPQSQAPQFPIQQHTHQHSLPMSSQIQVPSQPGQVPQQGGRPQIPPPYPRAPPVHQRPPPPPRPVPMPQPVVNFIDIVHDPKPMQPDTILVMIRKLENLSSALTNFGGVPAMPHTPPSEQPPKVAKPPKPAKAQKPAEPGQGPNLGGDEVANFLSNFDDDDDEDEDDDEPTEEETRDPLDRMLPQPGMVDNPLSFGIQFIQNALRSWAQQRINHQVTQQFQAQHQHQMQQQQMQPVKRGPGRPRRYDDSAQQLTLGPIIHFDMANTPEGMAIKSFQSVLDSGCLQVNGILPVELSRALRRLYMQIDHLINQGVKDNTNWQCMSYGAQITAHKTKVRKQREANAKAEEDMLRQRDQNTMGPPVQLAIRQPYNNPLHVTSQAPGTPQGMAPSRSPSAVRQTAQPAGTAGASPAMHSNPSAGPQGQHRPRSESVKGDAGSPIEIDTDGIGENHSHTAQTAAPAIQTMKPVTGGFTAVNAPPRVHNLPPPLSQVPRNSAPIEVTDTPSPETIRVAHKQPSGYESGSASPALNQGNGMPGQGVMSRSNFPHPGAVVIDQ</sequence>
<dbReference type="Proteomes" id="UP000756132">
    <property type="component" value="Chromosome 1"/>
</dbReference>
<feature type="compositionally biased region" description="Pro residues" evidence="1">
    <location>
        <begin position="348"/>
        <end position="365"/>
    </location>
</feature>
<feature type="compositionally biased region" description="Low complexity" evidence="1">
    <location>
        <begin position="133"/>
        <end position="154"/>
    </location>
</feature>
<feature type="region of interest" description="Disordered" evidence="1">
    <location>
        <begin position="748"/>
        <end position="789"/>
    </location>
</feature>
<keyword evidence="3" id="KW-1185">Reference proteome</keyword>
<feature type="region of interest" description="Disordered" evidence="1">
    <location>
        <begin position="453"/>
        <end position="481"/>
    </location>
</feature>
<evidence type="ECO:0000313" key="2">
    <source>
        <dbReference type="EMBL" id="UJO11297.1"/>
    </source>
</evidence>
<protein>
    <submittedName>
        <fullName evidence="2">Uncharacterized protein</fullName>
    </submittedName>
</protein>
<feature type="region of interest" description="Disordered" evidence="1">
    <location>
        <begin position="342"/>
        <end position="425"/>
    </location>
</feature>
<organism evidence="2 3">
    <name type="scientific">Passalora fulva</name>
    <name type="common">Tomato leaf mold</name>
    <name type="synonym">Cladosporium fulvum</name>
    <dbReference type="NCBI Taxonomy" id="5499"/>
    <lineage>
        <taxon>Eukaryota</taxon>
        <taxon>Fungi</taxon>
        <taxon>Dikarya</taxon>
        <taxon>Ascomycota</taxon>
        <taxon>Pezizomycotina</taxon>
        <taxon>Dothideomycetes</taxon>
        <taxon>Dothideomycetidae</taxon>
        <taxon>Mycosphaerellales</taxon>
        <taxon>Mycosphaerellaceae</taxon>
        <taxon>Fulvia</taxon>
    </lineage>
</organism>
<proteinExistence type="predicted"/>
<feature type="compositionally biased region" description="Polar residues" evidence="1">
    <location>
        <begin position="626"/>
        <end position="637"/>
    </location>
</feature>
<name>A0A9Q8P331_PASFU</name>
<evidence type="ECO:0000313" key="3">
    <source>
        <dbReference type="Proteomes" id="UP000756132"/>
    </source>
</evidence>
<feature type="compositionally biased region" description="Acidic residues" evidence="1">
    <location>
        <begin position="392"/>
        <end position="410"/>
    </location>
</feature>
<gene>
    <name evidence="2" type="ORF">CLAFUR5_02036</name>
</gene>
<dbReference type="KEGG" id="ffu:CLAFUR5_02036"/>
<accession>A0A9Q8P331</accession>
<feature type="compositionally biased region" description="Polar residues" evidence="1">
    <location>
        <begin position="608"/>
        <end position="617"/>
    </location>
</feature>